<keyword evidence="1" id="KW-0472">Membrane</keyword>
<protein>
    <submittedName>
        <fullName evidence="3">Uncharacterized protein</fullName>
    </submittedName>
</protein>
<evidence type="ECO:0000256" key="1">
    <source>
        <dbReference type="SAM" id="Phobius"/>
    </source>
</evidence>
<evidence type="ECO:0000313" key="3">
    <source>
        <dbReference type="EMBL" id="VDM70471.1"/>
    </source>
</evidence>
<feature type="transmembrane region" description="Helical" evidence="1">
    <location>
        <begin position="33"/>
        <end position="52"/>
    </location>
</feature>
<name>A0A3P7IB27_STRVU</name>
<dbReference type="Proteomes" id="UP000270094">
    <property type="component" value="Unassembled WGS sequence"/>
</dbReference>
<feature type="signal peptide" evidence="2">
    <location>
        <begin position="1"/>
        <end position="22"/>
    </location>
</feature>
<reference evidence="3 4" key="1">
    <citation type="submission" date="2018-11" db="EMBL/GenBank/DDBJ databases">
        <authorList>
            <consortium name="Pathogen Informatics"/>
        </authorList>
    </citation>
    <scope>NUCLEOTIDE SEQUENCE [LARGE SCALE GENOMIC DNA]</scope>
</reference>
<dbReference type="AlphaFoldDB" id="A0A3P7IB27"/>
<keyword evidence="2" id="KW-0732">Signal</keyword>
<gene>
    <name evidence="3" type="ORF">SVUK_LOCUS5469</name>
</gene>
<dbReference type="OrthoDB" id="5863263at2759"/>
<organism evidence="3 4">
    <name type="scientific">Strongylus vulgaris</name>
    <name type="common">Blood worm</name>
    <dbReference type="NCBI Taxonomy" id="40348"/>
    <lineage>
        <taxon>Eukaryota</taxon>
        <taxon>Metazoa</taxon>
        <taxon>Ecdysozoa</taxon>
        <taxon>Nematoda</taxon>
        <taxon>Chromadorea</taxon>
        <taxon>Rhabditida</taxon>
        <taxon>Rhabditina</taxon>
        <taxon>Rhabditomorpha</taxon>
        <taxon>Strongyloidea</taxon>
        <taxon>Strongylidae</taxon>
        <taxon>Strongylus</taxon>
    </lineage>
</organism>
<feature type="chain" id="PRO_5018030610" evidence="2">
    <location>
        <begin position="23"/>
        <end position="69"/>
    </location>
</feature>
<evidence type="ECO:0000313" key="4">
    <source>
        <dbReference type="Proteomes" id="UP000270094"/>
    </source>
</evidence>
<dbReference type="EMBL" id="UYYB01016231">
    <property type="protein sequence ID" value="VDM70471.1"/>
    <property type="molecule type" value="Genomic_DNA"/>
</dbReference>
<proteinExistence type="predicted"/>
<accession>A0A3P7IB27</accession>
<keyword evidence="4" id="KW-1185">Reference proteome</keyword>
<keyword evidence="1" id="KW-1133">Transmembrane helix</keyword>
<keyword evidence="1" id="KW-0812">Transmembrane</keyword>
<sequence length="69" mass="7934">MALTSLFAVMYLPLSFLQQAHSLGEGRLHLFNGMHYLFLFLAAAGMLFLQFVQRNLVEQMLPVMEHCFV</sequence>
<evidence type="ECO:0000256" key="2">
    <source>
        <dbReference type="SAM" id="SignalP"/>
    </source>
</evidence>